<dbReference type="Proteomes" id="UP001305647">
    <property type="component" value="Unassembled WGS sequence"/>
</dbReference>
<name>A0AAN6Q5B2_9PEZI</name>
<reference evidence="1" key="2">
    <citation type="submission" date="2023-05" db="EMBL/GenBank/DDBJ databases">
        <authorList>
            <consortium name="Lawrence Berkeley National Laboratory"/>
            <person name="Steindorff A."/>
            <person name="Hensen N."/>
            <person name="Bonometti L."/>
            <person name="Westerberg I."/>
            <person name="Brannstrom I.O."/>
            <person name="Guillou S."/>
            <person name="Cros-Aarteil S."/>
            <person name="Calhoun S."/>
            <person name="Haridas S."/>
            <person name="Kuo A."/>
            <person name="Mondo S."/>
            <person name="Pangilinan J."/>
            <person name="Riley R."/>
            <person name="Labutti K."/>
            <person name="Andreopoulos B."/>
            <person name="Lipzen A."/>
            <person name="Chen C."/>
            <person name="Yanf M."/>
            <person name="Daum C."/>
            <person name="Ng V."/>
            <person name="Clum A."/>
            <person name="Ohm R."/>
            <person name="Martin F."/>
            <person name="Silar P."/>
            <person name="Natvig D."/>
            <person name="Lalanne C."/>
            <person name="Gautier V."/>
            <person name="Ament-Velasquez S.L."/>
            <person name="Kruys A."/>
            <person name="Hutchinson M.I."/>
            <person name="Powell A.J."/>
            <person name="Barry K."/>
            <person name="Miller A.N."/>
            <person name="Grigoriev I.V."/>
            <person name="Debuchy R."/>
            <person name="Gladieux P."/>
            <person name="Thoren M.H."/>
            <person name="Johannesson H."/>
        </authorList>
    </citation>
    <scope>NUCLEOTIDE SEQUENCE</scope>
    <source>
        <strain evidence="1">CBS 757.83</strain>
    </source>
</reference>
<comment type="caution">
    <text evidence="1">The sequence shown here is derived from an EMBL/GenBank/DDBJ whole genome shotgun (WGS) entry which is preliminary data.</text>
</comment>
<organism evidence="1 2">
    <name type="scientific">Parathielavia hyrcaniae</name>
    <dbReference type="NCBI Taxonomy" id="113614"/>
    <lineage>
        <taxon>Eukaryota</taxon>
        <taxon>Fungi</taxon>
        <taxon>Dikarya</taxon>
        <taxon>Ascomycota</taxon>
        <taxon>Pezizomycotina</taxon>
        <taxon>Sordariomycetes</taxon>
        <taxon>Sordariomycetidae</taxon>
        <taxon>Sordariales</taxon>
        <taxon>Chaetomiaceae</taxon>
        <taxon>Parathielavia</taxon>
    </lineage>
</organism>
<gene>
    <name evidence="1" type="ORF">N658DRAFT_483930</name>
</gene>
<dbReference type="EMBL" id="MU863627">
    <property type="protein sequence ID" value="KAK4103823.1"/>
    <property type="molecule type" value="Genomic_DNA"/>
</dbReference>
<protein>
    <submittedName>
        <fullName evidence="1">Uncharacterized protein</fullName>
    </submittedName>
</protein>
<evidence type="ECO:0000313" key="1">
    <source>
        <dbReference type="EMBL" id="KAK4103823.1"/>
    </source>
</evidence>
<evidence type="ECO:0000313" key="2">
    <source>
        <dbReference type="Proteomes" id="UP001305647"/>
    </source>
</evidence>
<reference evidence="1" key="1">
    <citation type="journal article" date="2023" name="Mol. Phylogenet. Evol.">
        <title>Genome-scale phylogeny and comparative genomics of the fungal order Sordariales.</title>
        <authorList>
            <person name="Hensen N."/>
            <person name="Bonometti L."/>
            <person name="Westerberg I."/>
            <person name="Brannstrom I.O."/>
            <person name="Guillou S."/>
            <person name="Cros-Aarteil S."/>
            <person name="Calhoun S."/>
            <person name="Haridas S."/>
            <person name="Kuo A."/>
            <person name="Mondo S."/>
            <person name="Pangilinan J."/>
            <person name="Riley R."/>
            <person name="LaButti K."/>
            <person name="Andreopoulos B."/>
            <person name="Lipzen A."/>
            <person name="Chen C."/>
            <person name="Yan M."/>
            <person name="Daum C."/>
            <person name="Ng V."/>
            <person name="Clum A."/>
            <person name="Steindorff A."/>
            <person name="Ohm R.A."/>
            <person name="Martin F."/>
            <person name="Silar P."/>
            <person name="Natvig D.O."/>
            <person name="Lalanne C."/>
            <person name="Gautier V."/>
            <person name="Ament-Velasquez S.L."/>
            <person name="Kruys A."/>
            <person name="Hutchinson M.I."/>
            <person name="Powell A.J."/>
            <person name="Barry K."/>
            <person name="Miller A.N."/>
            <person name="Grigoriev I.V."/>
            <person name="Debuchy R."/>
            <person name="Gladieux P."/>
            <person name="Hiltunen Thoren M."/>
            <person name="Johannesson H."/>
        </authorList>
    </citation>
    <scope>NUCLEOTIDE SEQUENCE</scope>
    <source>
        <strain evidence="1">CBS 757.83</strain>
    </source>
</reference>
<sequence>MRRPQYNHALQLADSNRLAYPAARLAYNMERTAWWTSEKRIFENGGMSKPNLETGTSRQCMILEAPAEYPPRPCAHDLASRSIHNWTSFPSILGRGSDGAVCRRDLLLQDNIKRWKPKSSRETYLWPSTLYHARRVSRRATDPKTRTLCVWGRADEGHPGSLDACAPQESRPFCLSRSSCASDLRHVAPCAAAIMVHGEVLQSGAISRDRPCPNPPEQLHHSNCLPVWANSFGRDKEPSHIDRAAAAMSASPAFWYPPARVPQQ</sequence>
<proteinExistence type="predicted"/>
<keyword evidence="2" id="KW-1185">Reference proteome</keyword>
<dbReference type="AlphaFoldDB" id="A0AAN6Q5B2"/>
<accession>A0AAN6Q5B2</accession>